<reference evidence="2" key="1">
    <citation type="submission" date="2019-10" db="EMBL/GenBank/DDBJ databases">
        <title>Conservation and host-specific expression of non-tandemly repeated heterogenous ribosome RNA gene in arbuscular mycorrhizal fungi.</title>
        <authorList>
            <person name="Maeda T."/>
            <person name="Kobayashi Y."/>
            <person name="Nakagawa T."/>
            <person name="Ezawa T."/>
            <person name="Yamaguchi K."/>
            <person name="Bino T."/>
            <person name="Nishimoto Y."/>
            <person name="Shigenobu S."/>
            <person name="Kawaguchi M."/>
        </authorList>
    </citation>
    <scope>NUCLEOTIDE SEQUENCE</scope>
    <source>
        <strain evidence="2">HR1</strain>
    </source>
</reference>
<dbReference type="OrthoDB" id="2356166at2759"/>
<proteinExistence type="predicted"/>
<dbReference type="PANTHER" id="PTHR46880:SF5">
    <property type="entry name" value="DUF4371 DOMAIN-CONTAINING PROTEIN"/>
    <property type="match status" value="1"/>
</dbReference>
<evidence type="ECO:0000259" key="1">
    <source>
        <dbReference type="Pfam" id="PF05699"/>
    </source>
</evidence>
<name>A0A8H3L8D3_9GLOM</name>
<dbReference type="GO" id="GO:0046983">
    <property type="term" value="F:protein dimerization activity"/>
    <property type="evidence" value="ECO:0007669"/>
    <property type="project" value="InterPro"/>
</dbReference>
<gene>
    <name evidence="2" type="ORF">RCL2_000939200</name>
</gene>
<protein>
    <submittedName>
        <fullName evidence="2">Zinc finger protein 862-like</fullName>
    </submittedName>
</protein>
<dbReference type="InterPro" id="IPR008906">
    <property type="entry name" value="HATC_C_dom"/>
</dbReference>
<sequence>MLGKGMKSVITQIRNIYFLSSQNIAINVYSNLINLIEYQKENPSNIISNIPLQILRPPSLSQDNHPIPQTSRSNYAIYINKVSGYELLVSLAYPIEEVVVNEIRLSSYWSLLVDESNTISTESLLKAVDFFILQKGLSANKLYYFRSDRALNMTVIHNFHQILDDIHLALIQQKETNSMANFLHQALTTEFYITKFLADILATMKSMILVFQSDYVSLTETCKQLSMAIETITSDFIGSENSAPHYGIHLANYMNEYSLTGENLPITIKQFAQATIKSLRNRFPDSTLYYSIKILDPNEAPNNHDGLDTYGESEIKSLAEFYGKAKKNGSKIMCEPVLDGNTLIREWRMVRNIIYDYKNFWFIEAWYHIFNNNISFRDQFPNLTKLVELVLVVPVSNGVVERVFSHQNLIKTKLRNKMSIQTLNLHLHFSLNGPKDFSNYDYEKAYVYWNGVPRFNNQ</sequence>
<feature type="domain" description="HAT C-terminal dimerisation" evidence="1">
    <location>
        <begin position="376"/>
        <end position="431"/>
    </location>
</feature>
<dbReference type="SUPFAM" id="SSF53098">
    <property type="entry name" value="Ribonuclease H-like"/>
    <property type="match status" value="1"/>
</dbReference>
<dbReference type="InterPro" id="IPR012337">
    <property type="entry name" value="RNaseH-like_sf"/>
</dbReference>
<dbReference type="EMBL" id="BLAL01000059">
    <property type="protein sequence ID" value="GES82166.1"/>
    <property type="molecule type" value="Genomic_DNA"/>
</dbReference>
<dbReference type="AlphaFoldDB" id="A0A8H3L8D3"/>
<dbReference type="PANTHER" id="PTHR46880">
    <property type="entry name" value="RAS-ASSOCIATING DOMAIN-CONTAINING PROTEIN"/>
    <property type="match status" value="1"/>
</dbReference>
<organism evidence="2 3">
    <name type="scientific">Rhizophagus clarus</name>
    <dbReference type="NCBI Taxonomy" id="94130"/>
    <lineage>
        <taxon>Eukaryota</taxon>
        <taxon>Fungi</taxon>
        <taxon>Fungi incertae sedis</taxon>
        <taxon>Mucoromycota</taxon>
        <taxon>Glomeromycotina</taxon>
        <taxon>Glomeromycetes</taxon>
        <taxon>Glomerales</taxon>
        <taxon>Glomeraceae</taxon>
        <taxon>Rhizophagus</taxon>
    </lineage>
</organism>
<evidence type="ECO:0000313" key="3">
    <source>
        <dbReference type="Proteomes" id="UP000615446"/>
    </source>
</evidence>
<dbReference type="Pfam" id="PF05699">
    <property type="entry name" value="Dimer_Tnp_hAT"/>
    <property type="match status" value="1"/>
</dbReference>
<evidence type="ECO:0000313" key="2">
    <source>
        <dbReference type="EMBL" id="GES82166.1"/>
    </source>
</evidence>
<dbReference type="Proteomes" id="UP000615446">
    <property type="component" value="Unassembled WGS sequence"/>
</dbReference>
<accession>A0A8H3L8D3</accession>
<comment type="caution">
    <text evidence="2">The sequence shown here is derived from an EMBL/GenBank/DDBJ whole genome shotgun (WGS) entry which is preliminary data.</text>
</comment>